<dbReference type="Proteomes" id="UP000198577">
    <property type="component" value="Unassembled WGS sequence"/>
</dbReference>
<evidence type="ECO:0000256" key="4">
    <source>
        <dbReference type="HAMAP-Rule" id="MF_00170"/>
    </source>
</evidence>
<dbReference type="CDD" id="cd01398">
    <property type="entry name" value="RPI_A"/>
    <property type="match status" value="1"/>
</dbReference>
<dbReference type="AlphaFoldDB" id="A0A1I5VWY1"/>
<comment type="pathway">
    <text evidence="4">Carbohydrate degradation; pentose phosphate pathway; D-ribose 5-phosphate from D-ribulose 5-phosphate (non-oxidative stage): step 1/1.</text>
</comment>
<dbReference type="FunFam" id="3.40.50.1360:FF:000001">
    <property type="entry name" value="Ribose-5-phosphate isomerase A"/>
    <property type="match status" value="1"/>
</dbReference>
<dbReference type="GO" id="GO:0009052">
    <property type="term" value="P:pentose-phosphate shunt, non-oxidative branch"/>
    <property type="evidence" value="ECO:0007669"/>
    <property type="project" value="UniProtKB-UniRule"/>
</dbReference>
<comment type="similarity">
    <text evidence="2 4">Belongs to the ribose 5-phosphate isomerase family.</text>
</comment>
<evidence type="ECO:0000256" key="1">
    <source>
        <dbReference type="ARBA" id="ARBA00001713"/>
    </source>
</evidence>
<evidence type="ECO:0000313" key="6">
    <source>
        <dbReference type="Proteomes" id="UP000198577"/>
    </source>
</evidence>
<accession>A0A1I5VWY1</accession>
<dbReference type="HAMAP" id="MF_00170">
    <property type="entry name" value="Rib_5P_isom_A"/>
    <property type="match status" value="1"/>
</dbReference>
<dbReference type="GO" id="GO:0005829">
    <property type="term" value="C:cytosol"/>
    <property type="evidence" value="ECO:0007669"/>
    <property type="project" value="TreeGrafter"/>
</dbReference>
<dbReference type="EMBL" id="FOXR01000013">
    <property type="protein sequence ID" value="SFQ11923.1"/>
    <property type="molecule type" value="Genomic_DNA"/>
</dbReference>
<dbReference type="UniPathway" id="UPA00115">
    <property type="reaction ID" value="UER00412"/>
</dbReference>
<feature type="active site" description="Proton acceptor" evidence="4">
    <location>
        <position position="109"/>
    </location>
</feature>
<dbReference type="PANTHER" id="PTHR11934">
    <property type="entry name" value="RIBOSE-5-PHOSPHATE ISOMERASE"/>
    <property type="match status" value="1"/>
</dbReference>
<dbReference type="FunFam" id="3.30.70.260:FF:000018">
    <property type="entry name" value="Ribose-5-phosphate isomerase A"/>
    <property type="match status" value="1"/>
</dbReference>
<feature type="binding site" evidence="4">
    <location>
        <begin position="87"/>
        <end position="90"/>
    </location>
    <ligand>
        <name>substrate</name>
    </ligand>
</feature>
<evidence type="ECO:0000313" key="5">
    <source>
        <dbReference type="EMBL" id="SFQ11923.1"/>
    </source>
</evidence>
<dbReference type="NCBIfam" id="TIGR00021">
    <property type="entry name" value="rpiA"/>
    <property type="match status" value="1"/>
</dbReference>
<dbReference type="STRING" id="937334.SAMN05444406_11310"/>
<dbReference type="NCBIfam" id="NF001924">
    <property type="entry name" value="PRK00702.1"/>
    <property type="match status" value="1"/>
</dbReference>
<comment type="subunit">
    <text evidence="4">Homodimer.</text>
</comment>
<dbReference type="Gene3D" id="3.30.70.260">
    <property type="match status" value="1"/>
</dbReference>
<dbReference type="OrthoDB" id="5870696at2"/>
<dbReference type="Gene3D" id="3.40.50.1360">
    <property type="match status" value="1"/>
</dbReference>
<gene>
    <name evidence="4" type="primary">rpiA</name>
    <name evidence="5" type="ORF">SAMN05444406_11310</name>
</gene>
<feature type="binding site" evidence="4">
    <location>
        <position position="127"/>
    </location>
    <ligand>
        <name>substrate</name>
    </ligand>
</feature>
<dbReference type="SUPFAM" id="SSF75445">
    <property type="entry name" value="D-ribose-5-phosphate isomerase (RpiA), lid domain"/>
    <property type="match status" value="1"/>
</dbReference>
<dbReference type="GO" id="GO:0006014">
    <property type="term" value="P:D-ribose metabolic process"/>
    <property type="evidence" value="ECO:0007669"/>
    <property type="project" value="TreeGrafter"/>
</dbReference>
<keyword evidence="6" id="KW-1185">Reference proteome</keyword>
<dbReference type="EC" id="5.3.1.6" evidence="4"/>
<dbReference type="Pfam" id="PF06026">
    <property type="entry name" value="Rib_5-P_isom_A"/>
    <property type="match status" value="1"/>
</dbReference>
<dbReference type="InterPro" id="IPR020672">
    <property type="entry name" value="Ribose5P_isomerase_typA_subgr"/>
</dbReference>
<proteinExistence type="inferred from homology"/>
<dbReference type="RefSeq" id="WP_025748180.1">
    <property type="nucleotide sequence ID" value="NZ_FOXR01000013.1"/>
</dbReference>
<dbReference type="GO" id="GO:0004751">
    <property type="term" value="F:ribose-5-phosphate isomerase activity"/>
    <property type="evidence" value="ECO:0007669"/>
    <property type="project" value="UniProtKB-UniRule"/>
</dbReference>
<feature type="binding site" evidence="4">
    <location>
        <begin position="100"/>
        <end position="103"/>
    </location>
    <ligand>
        <name>substrate</name>
    </ligand>
</feature>
<dbReference type="InterPro" id="IPR004788">
    <property type="entry name" value="Ribose5P_isomerase_type_A"/>
</dbReference>
<dbReference type="PANTHER" id="PTHR11934:SF0">
    <property type="entry name" value="RIBOSE-5-PHOSPHATE ISOMERASE"/>
    <property type="match status" value="1"/>
</dbReference>
<reference evidence="5 6" key="1">
    <citation type="submission" date="2016-10" db="EMBL/GenBank/DDBJ databases">
        <authorList>
            <person name="de Groot N.N."/>
        </authorList>
    </citation>
    <scope>NUCLEOTIDE SEQUENCE [LARGE SCALE GENOMIC DNA]</scope>
    <source>
        <strain evidence="5 6">DSM 20678</strain>
    </source>
</reference>
<sequence>MKAQDEGKNLKKIVGLAAADLVKDGMTVGIGTGSTAAFFIEELGQRVRQGLSIRGVPTSYQAKLMCYQHGIPLLDPSLVDRLDIAIDGADEIDYSLNAIKGGGAANTMEKVIATMADEFVIIVDHSKLVEKLAVSFPVPVEVIPAALGLVMRKVREIGARPELRMAVRKAGPVVTDNGNFIVDLYFDEAPDVYRLNRVLKSIPGVVETGLFLGMAHKALVAWEDGVEVMLASQKD</sequence>
<dbReference type="InterPro" id="IPR037171">
    <property type="entry name" value="NagB/RpiA_transferase-like"/>
</dbReference>
<protein>
    <recommendedName>
        <fullName evidence="4">Ribose-5-phosphate isomerase A</fullName>
        <ecNumber evidence="4">5.3.1.6</ecNumber>
    </recommendedName>
    <alternativeName>
        <fullName evidence="4">Phosphoriboisomerase A</fullName>
        <shortName evidence="4">PRI</shortName>
    </alternativeName>
</protein>
<dbReference type="SUPFAM" id="SSF100950">
    <property type="entry name" value="NagB/RpiA/CoA transferase-like"/>
    <property type="match status" value="1"/>
</dbReference>
<organism evidence="5 6">
    <name type="scientific">Caldicoprobacter faecalis</name>
    <dbReference type="NCBI Taxonomy" id="937334"/>
    <lineage>
        <taxon>Bacteria</taxon>
        <taxon>Bacillati</taxon>
        <taxon>Bacillota</taxon>
        <taxon>Clostridia</taxon>
        <taxon>Caldicoprobacterales</taxon>
        <taxon>Caldicoprobacteraceae</taxon>
        <taxon>Caldicoprobacter</taxon>
    </lineage>
</organism>
<name>A0A1I5VWY1_9FIRM</name>
<feature type="binding site" evidence="4">
    <location>
        <begin position="32"/>
        <end position="35"/>
    </location>
    <ligand>
        <name>substrate</name>
    </ligand>
</feature>
<comment type="function">
    <text evidence="4">Catalyzes the reversible conversion of ribose-5-phosphate to ribulose 5-phosphate.</text>
</comment>
<evidence type="ECO:0000256" key="3">
    <source>
        <dbReference type="ARBA" id="ARBA00023235"/>
    </source>
</evidence>
<keyword evidence="3 4" id="KW-0413">Isomerase</keyword>
<evidence type="ECO:0000256" key="2">
    <source>
        <dbReference type="ARBA" id="ARBA00008088"/>
    </source>
</evidence>
<comment type="catalytic activity">
    <reaction evidence="1 4">
        <text>aldehydo-D-ribose 5-phosphate = D-ribulose 5-phosphate</text>
        <dbReference type="Rhea" id="RHEA:14657"/>
        <dbReference type="ChEBI" id="CHEBI:58121"/>
        <dbReference type="ChEBI" id="CHEBI:58273"/>
        <dbReference type="EC" id="5.3.1.6"/>
    </reaction>
</comment>